<gene>
    <name evidence="9" type="ORF">F1735_30950</name>
</gene>
<dbReference type="Pfam" id="PF04542">
    <property type="entry name" value="Sigma70_r2"/>
    <property type="match status" value="1"/>
</dbReference>
<dbReference type="InterPro" id="IPR013325">
    <property type="entry name" value="RNA_pol_sigma_r2"/>
</dbReference>
<protein>
    <recommendedName>
        <fullName evidence="6">RNA polymerase sigma factor</fullName>
    </recommendedName>
</protein>
<dbReference type="PANTHER" id="PTHR43133">
    <property type="entry name" value="RNA POLYMERASE ECF-TYPE SIGMA FACTO"/>
    <property type="match status" value="1"/>
</dbReference>
<evidence type="ECO:0000313" key="9">
    <source>
        <dbReference type="EMBL" id="NHZ66658.1"/>
    </source>
</evidence>
<dbReference type="Proteomes" id="UP000610594">
    <property type="component" value="Unassembled WGS sequence"/>
</dbReference>
<accession>A0ABX0N1X7</accession>
<feature type="domain" description="RNA polymerase sigma factor 70 region 4 type 2" evidence="8">
    <location>
        <begin position="176"/>
        <end position="228"/>
    </location>
</feature>
<dbReference type="InterPro" id="IPR014284">
    <property type="entry name" value="RNA_pol_sigma-70_dom"/>
</dbReference>
<dbReference type="CDD" id="cd06171">
    <property type="entry name" value="Sigma70_r4"/>
    <property type="match status" value="1"/>
</dbReference>
<proteinExistence type="inferred from homology"/>
<reference evidence="9 10" key="1">
    <citation type="submission" date="2019-10" db="EMBL/GenBank/DDBJ databases">
        <title>Taxonomy of Antarctic Massilia spp.: description of Massilia rubra sp. nov., Massilia aquatica sp. nov., Massilia mucilaginosa sp. nov., Massilia frigida sp. nov. isolated from streams, lakes and regoliths.</title>
        <authorList>
            <person name="Holochova P."/>
            <person name="Sedlacek I."/>
            <person name="Kralova S."/>
            <person name="Maslanova I."/>
            <person name="Busse H.-J."/>
            <person name="Stankova E."/>
            <person name="Vrbovska V."/>
            <person name="Kovarovic V."/>
            <person name="Bartak M."/>
            <person name="Svec P."/>
            <person name="Pantucek R."/>
        </authorList>
    </citation>
    <scope>NUCLEOTIDE SEQUENCE [LARGE SCALE GENOMIC DNA]</scope>
    <source>
        <strain evidence="9 10">CCM 8694</strain>
    </source>
</reference>
<evidence type="ECO:0000256" key="3">
    <source>
        <dbReference type="ARBA" id="ARBA00023082"/>
    </source>
</evidence>
<dbReference type="EMBL" id="WHJF01000154">
    <property type="protein sequence ID" value="NHZ66658.1"/>
    <property type="molecule type" value="Genomic_DNA"/>
</dbReference>
<dbReference type="PROSITE" id="PS01063">
    <property type="entry name" value="SIGMA70_ECF"/>
    <property type="match status" value="1"/>
</dbReference>
<organism evidence="9 10">
    <name type="scientific">Massilia genomosp. 1</name>
    <dbReference type="NCBI Taxonomy" id="2609280"/>
    <lineage>
        <taxon>Bacteria</taxon>
        <taxon>Pseudomonadati</taxon>
        <taxon>Pseudomonadota</taxon>
        <taxon>Betaproteobacteria</taxon>
        <taxon>Burkholderiales</taxon>
        <taxon>Oxalobacteraceae</taxon>
        <taxon>Telluria group</taxon>
        <taxon>Massilia</taxon>
    </lineage>
</organism>
<keyword evidence="10" id="KW-1185">Reference proteome</keyword>
<dbReference type="NCBIfam" id="TIGR02937">
    <property type="entry name" value="sigma70-ECF"/>
    <property type="match status" value="1"/>
</dbReference>
<keyword evidence="2 6" id="KW-0805">Transcription regulation</keyword>
<dbReference type="SUPFAM" id="SSF88659">
    <property type="entry name" value="Sigma3 and sigma4 domains of RNA polymerase sigma factors"/>
    <property type="match status" value="1"/>
</dbReference>
<keyword evidence="5 6" id="KW-0804">Transcription</keyword>
<evidence type="ECO:0000256" key="6">
    <source>
        <dbReference type="RuleBase" id="RU000716"/>
    </source>
</evidence>
<name>A0ABX0N1X7_9BURK</name>
<keyword evidence="4 6" id="KW-0238">DNA-binding</keyword>
<dbReference type="InterPro" id="IPR000838">
    <property type="entry name" value="RNA_pol_sigma70_ECF_CS"/>
</dbReference>
<dbReference type="Gene3D" id="1.10.1740.10">
    <property type="match status" value="1"/>
</dbReference>
<dbReference type="PANTHER" id="PTHR43133:SF53">
    <property type="entry name" value="ECF RNA POLYMERASE SIGMA-E FACTOR"/>
    <property type="match status" value="1"/>
</dbReference>
<dbReference type="InterPro" id="IPR039425">
    <property type="entry name" value="RNA_pol_sigma-70-like"/>
</dbReference>
<dbReference type="Pfam" id="PF08281">
    <property type="entry name" value="Sigma70_r4_2"/>
    <property type="match status" value="1"/>
</dbReference>
<comment type="similarity">
    <text evidence="1 6">Belongs to the sigma-70 factor family. ECF subfamily.</text>
</comment>
<evidence type="ECO:0000256" key="5">
    <source>
        <dbReference type="ARBA" id="ARBA00023163"/>
    </source>
</evidence>
<comment type="caution">
    <text evidence="9">The sequence shown here is derived from an EMBL/GenBank/DDBJ whole genome shotgun (WGS) entry which is preliminary data.</text>
</comment>
<feature type="domain" description="RNA polymerase sigma-70 region 2" evidence="7">
    <location>
        <begin position="70"/>
        <end position="136"/>
    </location>
</feature>
<evidence type="ECO:0000256" key="2">
    <source>
        <dbReference type="ARBA" id="ARBA00023015"/>
    </source>
</evidence>
<evidence type="ECO:0000259" key="7">
    <source>
        <dbReference type="Pfam" id="PF04542"/>
    </source>
</evidence>
<dbReference type="InterPro" id="IPR036388">
    <property type="entry name" value="WH-like_DNA-bd_sf"/>
</dbReference>
<evidence type="ECO:0000256" key="4">
    <source>
        <dbReference type="ARBA" id="ARBA00023125"/>
    </source>
</evidence>
<dbReference type="InterPro" id="IPR013324">
    <property type="entry name" value="RNA_pol_sigma_r3/r4-like"/>
</dbReference>
<dbReference type="Gene3D" id="1.10.10.10">
    <property type="entry name" value="Winged helix-like DNA-binding domain superfamily/Winged helix DNA-binding domain"/>
    <property type="match status" value="1"/>
</dbReference>
<evidence type="ECO:0000256" key="1">
    <source>
        <dbReference type="ARBA" id="ARBA00010641"/>
    </source>
</evidence>
<dbReference type="SUPFAM" id="SSF88946">
    <property type="entry name" value="Sigma2 domain of RNA polymerase sigma factors"/>
    <property type="match status" value="1"/>
</dbReference>
<dbReference type="InterPro" id="IPR007627">
    <property type="entry name" value="RNA_pol_sigma70_r2"/>
</dbReference>
<sequence length="253" mass="28950">MKRGHPTQHAIHNYLENFGKCLPADFSGKSLGDRSVRTHQRGDFVTTERECDQRLVDRAKAGCRKSFDMLVVKYQNRLMRLISRLVYDRVQAEDLVQESFIKVYRGLANFRGECAFYTWLYTIGINTAKSYLIAQAKRNPTFMQTHAEQGPTFADTEDIPDMNTPDSALESKQLALAIYSAINSLTLDERTSIVLRELEGLSYEEISIIMQCPVATVRSRIFRAREKIVEQISPLLDSSRTTAFSWKVRGVPR</sequence>
<keyword evidence="3 6" id="KW-0731">Sigma factor</keyword>
<dbReference type="InterPro" id="IPR013249">
    <property type="entry name" value="RNA_pol_sigma70_r4_t2"/>
</dbReference>
<evidence type="ECO:0000313" key="10">
    <source>
        <dbReference type="Proteomes" id="UP000610594"/>
    </source>
</evidence>
<evidence type="ECO:0000259" key="8">
    <source>
        <dbReference type="Pfam" id="PF08281"/>
    </source>
</evidence>